<keyword evidence="1" id="KW-0812">Transmembrane</keyword>
<reference evidence="2" key="1">
    <citation type="submission" date="2014-09" db="EMBL/GenBank/DDBJ databases">
        <authorList>
            <person name="Magalhaes I.L.F."/>
            <person name="Oliveira U."/>
            <person name="Santos F.R."/>
            <person name="Vidigal T.H.D.A."/>
            <person name="Brescovit A.D."/>
            <person name="Santos A.J."/>
        </authorList>
    </citation>
    <scope>NUCLEOTIDE SEQUENCE</scope>
    <source>
        <tissue evidence="2">Shoot tissue taken approximately 20 cm above the soil surface</tissue>
    </source>
</reference>
<dbReference type="EMBL" id="GBRH01189946">
    <property type="protein sequence ID" value="JAE07950.1"/>
    <property type="molecule type" value="Transcribed_RNA"/>
</dbReference>
<keyword evidence="1" id="KW-0472">Membrane</keyword>
<accession>A0A0A9F4I2</accession>
<organism evidence="2">
    <name type="scientific">Arundo donax</name>
    <name type="common">Giant reed</name>
    <name type="synonym">Donax arundinaceus</name>
    <dbReference type="NCBI Taxonomy" id="35708"/>
    <lineage>
        <taxon>Eukaryota</taxon>
        <taxon>Viridiplantae</taxon>
        <taxon>Streptophyta</taxon>
        <taxon>Embryophyta</taxon>
        <taxon>Tracheophyta</taxon>
        <taxon>Spermatophyta</taxon>
        <taxon>Magnoliopsida</taxon>
        <taxon>Liliopsida</taxon>
        <taxon>Poales</taxon>
        <taxon>Poaceae</taxon>
        <taxon>PACMAD clade</taxon>
        <taxon>Arundinoideae</taxon>
        <taxon>Arundineae</taxon>
        <taxon>Arundo</taxon>
    </lineage>
</organism>
<dbReference type="AlphaFoldDB" id="A0A0A9F4I2"/>
<protein>
    <submittedName>
        <fullName evidence="2">Uncharacterized protein</fullName>
    </submittedName>
</protein>
<feature type="transmembrane region" description="Helical" evidence="1">
    <location>
        <begin position="88"/>
        <end position="112"/>
    </location>
</feature>
<evidence type="ECO:0000256" key="1">
    <source>
        <dbReference type="SAM" id="Phobius"/>
    </source>
</evidence>
<sequence length="120" mass="12642">MEVLSALLFFAVLCFILLSGGGLSAILFGAAAVVSLLLVLHYARSCLRMDAASDGGKLAAFKVLAVSVIFTRLMSWKLYALGDRLHECIFLFLAASAQLASFIVCIVCTGAVPPVDVSPC</sequence>
<feature type="transmembrane region" description="Helical" evidence="1">
    <location>
        <begin position="58"/>
        <end position="76"/>
    </location>
</feature>
<feature type="transmembrane region" description="Helical" evidence="1">
    <location>
        <begin position="7"/>
        <end position="38"/>
    </location>
</feature>
<reference evidence="2" key="2">
    <citation type="journal article" date="2015" name="Data Brief">
        <title>Shoot transcriptome of the giant reed, Arundo donax.</title>
        <authorList>
            <person name="Barrero R.A."/>
            <person name="Guerrero F.D."/>
            <person name="Moolhuijzen P."/>
            <person name="Goolsby J.A."/>
            <person name="Tidwell J."/>
            <person name="Bellgard S.E."/>
            <person name="Bellgard M.I."/>
        </authorList>
    </citation>
    <scope>NUCLEOTIDE SEQUENCE</scope>
    <source>
        <tissue evidence="2">Shoot tissue taken approximately 20 cm above the soil surface</tissue>
    </source>
</reference>
<keyword evidence="1" id="KW-1133">Transmembrane helix</keyword>
<proteinExistence type="predicted"/>
<evidence type="ECO:0000313" key="2">
    <source>
        <dbReference type="EMBL" id="JAE07950.1"/>
    </source>
</evidence>
<name>A0A0A9F4I2_ARUDO</name>